<dbReference type="Pfam" id="PF07498">
    <property type="entry name" value="Rho_N"/>
    <property type="match status" value="1"/>
</dbReference>
<dbReference type="SUPFAM" id="SSF68912">
    <property type="entry name" value="Rho N-terminal domain-like"/>
    <property type="match status" value="1"/>
</dbReference>
<sequence length="87" mass="9835">MAILVRSNVEIEVDDRLIDTYTAQGFVVYNPEPSKAVEEIEEVAAETVEKDLSELTVNELKALAKENGFEGYSNLKKEELIEMLKDE</sequence>
<reference evidence="2 3" key="2">
    <citation type="submission" date="2008-10" db="EMBL/GenBank/DDBJ databases">
        <title>Draft genome sequence of Clostridium hiranonis (DSM 13275).</title>
        <authorList>
            <person name="Sudarsanam P."/>
            <person name="Ley R."/>
            <person name="Guruge J."/>
            <person name="Turnbaugh P.J."/>
            <person name="Mahowald M."/>
            <person name="Liep D."/>
            <person name="Gordon J."/>
        </authorList>
    </citation>
    <scope>NUCLEOTIDE SEQUENCE [LARGE SCALE GENOMIC DNA]</scope>
    <source>
        <strain evidence="2 3">DSM 13275</strain>
    </source>
</reference>
<dbReference type="SMART" id="SM00959">
    <property type="entry name" value="Rho_N"/>
    <property type="match status" value="1"/>
</dbReference>
<dbReference type="Proteomes" id="UP000003178">
    <property type="component" value="Unassembled WGS sequence"/>
</dbReference>
<dbReference type="InterPro" id="IPR011112">
    <property type="entry name" value="Rho-like_N"/>
</dbReference>
<evidence type="ECO:0000313" key="2">
    <source>
        <dbReference type="EMBL" id="EEA84825.1"/>
    </source>
</evidence>
<gene>
    <name evidence="2" type="ORF">CLOHIR_01451</name>
</gene>
<dbReference type="OrthoDB" id="2665494at2"/>
<comment type="caution">
    <text evidence="2">The sequence shown here is derived from an EMBL/GenBank/DDBJ whole genome shotgun (WGS) entry which is preliminary data.</text>
</comment>
<dbReference type="PANTHER" id="PTHR34449">
    <property type="entry name" value="RHO TERMINATION FACTOR"/>
    <property type="match status" value="1"/>
</dbReference>
<evidence type="ECO:0000313" key="3">
    <source>
        <dbReference type="Proteomes" id="UP000003178"/>
    </source>
</evidence>
<dbReference type="RefSeq" id="WP_006440372.1">
    <property type="nucleotide sequence ID" value="NZ_DS995356.1"/>
</dbReference>
<dbReference type="AlphaFoldDB" id="B6FZZ7"/>
<dbReference type="EMBL" id="ABWP01000060">
    <property type="protein sequence ID" value="EEA84825.1"/>
    <property type="molecule type" value="Genomic_DNA"/>
</dbReference>
<name>B6FZZ7_PEPHT</name>
<dbReference type="HOGENOM" id="CLU_2701542_0_0_9"/>
<dbReference type="InterPro" id="IPR036269">
    <property type="entry name" value="Rho_N_sf"/>
</dbReference>
<protein>
    <submittedName>
        <fullName evidence="2">Rho termination factor, N-terminal domain protein</fullName>
    </submittedName>
</protein>
<dbReference type="GO" id="GO:0006353">
    <property type="term" value="P:DNA-templated transcription termination"/>
    <property type="evidence" value="ECO:0007669"/>
    <property type="project" value="InterPro"/>
</dbReference>
<dbReference type="STRING" id="500633.CLOHIR_01451"/>
<feature type="domain" description="Rho termination factor-like N-terminal" evidence="1">
    <location>
        <begin position="51"/>
        <end position="87"/>
    </location>
</feature>
<proteinExistence type="predicted"/>
<accession>B6FZZ7</accession>
<dbReference type="PANTHER" id="PTHR34449:SF2">
    <property type="entry name" value="RHO TERMINATION FACTOR"/>
    <property type="match status" value="1"/>
</dbReference>
<dbReference type="Gene3D" id="1.10.720.30">
    <property type="entry name" value="SAP domain"/>
    <property type="match status" value="1"/>
</dbReference>
<organism evidence="2 3">
    <name type="scientific">Peptacetobacter hiranonis (strain DSM 13275 / JCM 10541 / KCTC 15199 / TO-931)</name>
    <name type="common">Clostridium hiranonis</name>
    <dbReference type="NCBI Taxonomy" id="500633"/>
    <lineage>
        <taxon>Bacteria</taxon>
        <taxon>Bacillati</taxon>
        <taxon>Bacillota</taxon>
        <taxon>Clostridia</taxon>
        <taxon>Peptostreptococcales</taxon>
        <taxon>Peptostreptococcaceae</taxon>
        <taxon>Peptacetobacter</taxon>
    </lineage>
</organism>
<keyword evidence="3" id="KW-1185">Reference proteome</keyword>
<dbReference type="InterPro" id="IPR036361">
    <property type="entry name" value="SAP_dom_sf"/>
</dbReference>
<reference evidence="2 3" key="1">
    <citation type="submission" date="2008-09" db="EMBL/GenBank/DDBJ databases">
        <authorList>
            <person name="Fulton L."/>
            <person name="Clifton S."/>
            <person name="Fulton B."/>
            <person name="Xu J."/>
            <person name="Minx P."/>
            <person name="Pepin K.H."/>
            <person name="Johnson M."/>
            <person name="Thiruvilangam P."/>
            <person name="Bhonagiri V."/>
            <person name="Nash W.E."/>
            <person name="Mardis E.R."/>
            <person name="Wilson R.K."/>
        </authorList>
    </citation>
    <scope>NUCLEOTIDE SEQUENCE [LARGE SCALE GENOMIC DNA]</scope>
    <source>
        <strain evidence="2 3">DSM 13275</strain>
    </source>
</reference>
<evidence type="ECO:0000259" key="1">
    <source>
        <dbReference type="SMART" id="SM00959"/>
    </source>
</evidence>